<feature type="domain" description="NlpC/P60" evidence="5">
    <location>
        <begin position="184"/>
        <end position="308"/>
    </location>
</feature>
<evidence type="ECO:0000256" key="4">
    <source>
        <dbReference type="ARBA" id="ARBA00022807"/>
    </source>
</evidence>
<evidence type="ECO:0000256" key="3">
    <source>
        <dbReference type="ARBA" id="ARBA00022801"/>
    </source>
</evidence>
<dbReference type="Gene3D" id="2.30.30.40">
    <property type="entry name" value="SH3 Domains"/>
    <property type="match status" value="1"/>
</dbReference>
<dbReference type="Pfam" id="PF23795">
    <property type="entry name" value="SH3_YKFC_2nd"/>
    <property type="match status" value="1"/>
</dbReference>
<dbReference type="EMBL" id="JAEKJY010000001">
    <property type="protein sequence ID" value="MBN8234228.1"/>
    <property type="molecule type" value="Genomic_DNA"/>
</dbReference>
<dbReference type="RefSeq" id="WP_206932396.1">
    <property type="nucleotide sequence ID" value="NZ_JAEKJY010000001.1"/>
</dbReference>
<name>A0ABS3DS98_9BACI</name>
<proteinExistence type="inferred from homology"/>
<reference evidence="6 7" key="1">
    <citation type="submission" date="2020-12" db="EMBL/GenBank/DDBJ databases">
        <title>Oil enriched cultivation method for isolating marine PHA-producing bacteria.</title>
        <authorList>
            <person name="Zheng W."/>
            <person name="Yu S."/>
            <person name="Huang Y."/>
        </authorList>
    </citation>
    <scope>NUCLEOTIDE SEQUENCE [LARGE SCALE GENOMIC DNA]</scope>
    <source>
        <strain evidence="6 7">SY-2-6</strain>
    </source>
</reference>
<dbReference type="InterPro" id="IPR051202">
    <property type="entry name" value="Peptidase_C40"/>
</dbReference>
<evidence type="ECO:0000313" key="6">
    <source>
        <dbReference type="EMBL" id="MBN8234228.1"/>
    </source>
</evidence>
<evidence type="ECO:0000256" key="1">
    <source>
        <dbReference type="ARBA" id="ARBA00007074"/>
    </source>
</evidence>
<gene>
    <name evidence="6" type="ORF">JF544_03170</name>
</gene>
<keyword evidence="7" id="KW-1185">Reference proteome</keyword>
<organism evidence="6 7">
    <name type="scientific">Halobacillus kuroshimensis</name>
    <dbReference type="NCBI Taxonomy" id="302481"/>
    <lineage>
        <taxon>Bacteria</taxon>
        <taxon>Bacillati</taxon>
        <taxon>Bacillota</taxon>
        <taxon>Bacilli</taxon>
        <taxon>Bacillales</taxon>
        <taxon>Bacillaceae</taxon>
        <taxon>Halobacillus</taxon>
    </lineage>
</organism>
<comment type="similarity">
    <text evidence="1">Belongs to the peptidase C40 family.</text>
</comment>
<comment type="caution">
    <text evidence="6">The sequence shown here is derived from an EMBL/GenBank/DDBJ whole genome shotgun (WGS) entry which is preliminary data.</text>
</comment>
<sequence>MAKTPAVETVWVVAVPVATVWTAPDSPRDCDEAGLSSVSSMPEWLNKLDHKQKLALCDDNLVQSQLLYGEEVIVEDMKDGWARIIIPHQASKKDARGYPGYIPERQLSALADSKWQGNGMLVVHDKQTMLLDEKRQPFLELSYLTSLPVIQEEGVLIKVRTPHGEGYVSAESVTVYPSGEAVPKGSGAAIIESAETFLDLPYFWGGMSAYGFDCSGFAYALHKAHGYIIPRDATDQVTKGVEVPIDQKQPGDLLFFAYDQGQGRVHHVGFYYGDGKMLHSPNIGKSIEIIELKDTIYEKELCAVRRYWEEAEEAG</sequence>
<dbReference type="PROSITE" id="PS51935">
    <property type="entry name" value="NLPC_P60"/>
    <property type="match status" value="1"/>
</dbReference>
<keyword evidence="2" id="KW-0645">Protease</keyword>
<accession>A0ABS3DS98</accession>
<dbReference type="InterPro" id="IPR038765">
    <property type="entry name" value="Papain-like_cys_pep_sf"/>
</dbReference>
<dbReference type="Pfam" id="PF00877">
    <property type="entry name" value="NLPC_P60"/>
    <property type="match status" value="1"/>
</dbReference>
<keyword evidence="3" id="KW-0378">Hydrolase</keyword>
<keyword evidence="4" id="KW-0788">Thiol protease</keyword>
<dbReference type="PANTHER" id="PTHR47053">
    <property type="entry name" value="MUREIN DD-ENDOPEPTIDASE MEPH-RELATED"/>
    <property type="match status" value="1"/>
</dbReference>
<dbReference type="InterPro" id="IPR057812">
    <property type="entry name" value="SH3_YKFC_2nd"/>
</dbReference>
<protein>
    <submittedName>
        <fullName evidence="6">C40 family peptidase</fullName>
    </submittedName>
</protein>
<dbReference type="PANTHER" id="PTHR47053:SF3">
    <property type="entry name" value="GAMMA-D-GLUTAMYL-L-LYSINE DIPEPTIDYL-PEPTIDASE"/>
    <property type="match status" value="1"/>
</dbReference>
<dbReference type="SUPFAM" id="SSF54001">
    <property type="entry name" value="Cysteine proteinases"/>
    <property type="match status" value="1"/>
</dbReference>
<evidence type="ECO:0000259" key="5">
    <source>
        <dbReference type="PROSITE" id="PS51935"/>
    </source>
</evidence>
<evidence type="ECO:0000256" key="2">
    <source>
        <dbReference type="ARBA" id="ARBA00022670"/>
    </source>
</evidence>
<dbReference type="Proteomes" id="UP000663970">
    <property type="component" value="Unassembled WGS sequence"/>
</dbReference>
<dbReference type="InterPro" id="IPR000064">
    <property type="entry name" value="NLP_P60_dom"/>
</dbReference>
<dbReference type="Gene3D" id="3.90.1720.10">
    <property type="entry name" value="endopeptidase domain like (from Nostoc punctiforme)"/>
    <property type="match status" value="1"/>
</dbReference>
<evidence type="ECO:0000313" key="7">
    <source>
        <dbReference type="Proteomes" id="UP000663970"/>
    </source>
</evidence>